<feature type="region of interest" description="Disordered" evidence="1">
    <location>
        <begin position="327"/>
        <end position="353"/>
    </location>
</feature>
<gene>
    <name evidence="2" type="ORF">J8A68_000793</name>
</gene>
<dbReference type="AlphaFoldDB" id="A0A8J5QVN3"/>
<feature type="region of interest" description="Disordered" evidence="1">
    <location>
        <begin position="145"/>
        <end position="165"/>
    </location>
</feature>
<protein>
    <submittedName>
        <fullName evidence="2">Uncharacterized protein</fullName>
    </submittedName>
</protein>
<comment type="caution">
    <text evidence="2">The sequence shown here is derived from an EMBL/GenBank/DDBJ whole genome shotgun (WGS) entry which is preliminary data.</text>
</comment>
<feature type="region of interest" description="Disordered" evidence="1">
    <location>
        <begin position="31"/>
        <end position="58"/>
    </location>
</feature>
<organism evidence="2 3">
    <name type="scientific">[Candida] subhashii</name>
    <dbReference type="NCBI Taxonomy" id="561895"/>
    <lineage>
        <taxon>Eukaryota</taxon>
        <taxon>Fungi</taxon>
        <taxon>Dikarya</taxon>
        <taxon>Ascomycota</taxon>
        <taxon>Saccharomycotina</taxon>
        <taxon>Pichiomycetes</taxon>
        <taxon>Debaryomycetaceae</taxon>
        <taxon>Spathaspora</taxon>
    </lineage>
</organism>
<accession>A0A8J5QVN3</accession>
<evidence type="ECO:0000313" key="3">
    <source>
        <dbReference type="Proteomes" id="UP000694255"/>
    </source>
</evidence>
<keyword evidence="3" id="KW-1185">Reference proteome</keyword>
<proteinExistence type="predicted"/>
<feature type="compositionally biased region" description="Basic residues" evidence="1">
    <location>
        <begin position="206"/>
        <end position="215"/>
    </location>
</feature>
<feature type="compositionally biased region" description="Acidic residues" evidence="1">
    <location>
        <begin position="344"/>
        <end position="353"/>
    </location>
</feature>
<evidence type="ECO:0000256" key="1">
    <source>
        <dbReference type="SAM" id="MobiDB-lite"/>
    </source>
</evidence>
<feature type="compositionally biased region" description="Gly residues" evidence="1">
    <location>
        <begin position="756"/>
        <end position="765"/>
    </location>
</feature>
<dbReference type="RefSeq" id="XP_049265819.1">
    <property type="nucleotide sequence ID" value="XM_049410505.1"/>
</dbReference>
<dbReference type="Proteomes" id="UP000694255">
    <property type="component" value="Unassembled WGS sequence"/>
</dbReference>
<dbReference type="GeneID" id="73467594"/>
<sequence>MHSYKRPIELPTPETLAAIFNNAKRQKLSIPRGLNDTRIDNRSTDASHSNTFPPHHHHNLSPPALSIPFGQQQLSNVPLLNSAPPNIIPIIHPPAIISDYFTDVKTDLSNKKLANQISGIIQKFPPPMPPFAANLHRQFEHDITSPTAAENKDDTSSSSPNEAGGIMVPFIYPPPPIIQPDKLPYSISSLYHPPQKEPSVPIAHGPKIRGRKPKRRPEFDAPEDIDSQYALPDGIFVQAPPLPFPPPNYMPYPLLADQATLVPEELFGAFLEASEELPRIDMVVASAAGSLFEMRDQAKSEGFTIDGYEQSEGLEEYRAYLMKKHRYGGRKGNNNDEDKVDHEEREDDEEGREDLEYLSGIDTSEFVDRYQEDRRDDLQVEINITDPRFTRMKQKMSSGGSDIEEKEDKNVRPLEDLQVYMPLEADDTLKKLQVEDIISKPGMEIIFPTGTNRERRRKQLVKKVNDLEEFEEKHREEIYWKRKNELLNRLSALRNSKIKFNHMDIKDKELAEYREKLELERDQELIRLKLQENYELLKSSMIFYEDSNKVYKNLNSVLINKLEKLKNFFEYQRDIFQDCLDHKQDIFDINSKDSQKLFTGISERNYSQLIKDVIKDSILHDIAPDQPQPGIQPLELPNVDLTKLPAQSSTPTADVYGDVLVHDFMPMITPEEFSIITGNIVTKSKSSKNSNDTKPSANMKHQIFKNSLYDRMTSGSDSNASDSGVLSSGFGSGSGTTTPKRRGRRSGTQQPAANGTGNGAGGGGSSDKTKESGIVGGNVGLDVKYSEATLLAKIMKQFSGPQMAKSDELNYDLEKMGIETRWPVSK</sequence>
<evidence type="ECO:0000313" key="2">
    <source>
        <dbReference type="EMBL" id="KAG7665587.1"/>
    </source>
</evidence>
<feature type="region of interest" description="Disordered" evidence="1">
    <location>
        <begin position="711"/>
        <end position="773"/>
    </location>
</feature>
<feature type="compositionally biased region" description="Basic and acidic residues" evidence="1">
    <location>
        <begin position="35"/>
        <end position="45"/>
    </location>
</feature>
<reference evidence="2 3" key="1">
    <citation type="journal article" date="2021" name="DNA Res.">
        <title>Genome analysis of Candida subhashii reveals its hybrid nature and dual mitochondrial genome conformations.</title>
        <authorList>
            <person name="Mixao V."/>
            <person name="Hegedusova E."/>
            <person name="Saus E."/>
            <person name="Pryszcz L.P."/>
            <person name="Cillingova A."/>
            <person name="Nosek J."/>
            <person name="Gabaldon T."/>
        </authorList>
    </citation>
    <scope>NUCLEOTIDE SEQUENCE [LARGE SCALE GENOMIC DNA]</scope>
    <source>
        <strain evidence="2 3">CBS 10753</strain>
    </source>
</reference>
<dbReference type="EMBL" id="JAGSYN010000048">
    <property type="protein sequence ID" value="KAG7665587.1"/>
    <property type="molecule type" value="Genomic_DNA"/>
</dbReference>
<dbReference type="OrthoDB" id="4082517at2759"/>
<name>A0A8J5QVN3_9ASCO</name>
<feature type="compositionally biased region" description="Basic and acidic residues" evidence="1">
    <location>
        <begin position="333"/>
        <end position="343"/>
    </location>
</feature>
<feature type="region of interest" description="Disordered" evidence="1">
    <location>
        <begin position="194"/>
        <end position="219"/>
    </location>
</feature>